<feature type="domain" description="Malonyl-CoA:ACP transacylase (MAT)" evidence="3">
    <location>
        <begin position="3"/>
        <end position="57"/>
    </location>
</feature>
<organism evidence="4 5">
    <name type="scientific">Aspergillus niger (strain ATCC 1015 / CBS 113.46 / FGSC A1144 / LSHB Ac4 / NCTC 3858a / NRRL 328 / USDA 3528.7)</name>
    <dbReference type="NCBI Taxonomy" id="380704"/>
    <lineage>
        <taxon>Eukaryota</taxon>
        <taxon>Fungi</taxon>
        <taxon>Dikarya</taxon>
        <taxon>Ascomycota</taxon>
        <taxon>Pezizomycotina</taxon>
        <taxon>Eurotiomycetes</taxon>
        <taxon>Eurotiomycetidae</taxon>
        <taxon>Eurotiales</taxon>
        <taxon>Aspergillaceae</taxon>
        <taxon>Aspergillus</taxon>
        <taxon>Aspergillus subgen. Circumdati</taxon>
    </lineage>
</organism>
<keyword evidence="2" id="KW-0511">Multifunctional enzyme</keyword>
<gene>
    <name evidence="4" type="ORF">ASPNIDRAFT_127997</name>
</gene>
<dbReference type="PANTHER" id="PTHR43775:SF49">
    <property type="entry name" value="SYNTHASE, PUTATIVE (JCVI)-RELATED"/>
    <property type="match status" value="1"/>
</dbReference>
<dbReference type="AlphaFoldDB" id="G3Y019"/>
<evidence type="ECO:0000313" key="4">
    <source>
        <dbReference type="EMBL" id="EHA23730.1"/>
    </source>
</evidence>
<dbReference type="OrthoDB" id="3799328at2759"/>
<name>G3Y019_ASPNA</name>
<dbReference type="InterPro" id="IPR050091">
    <property type="entry name" value="PKS_NRPS_Biosynth_Enz"/>
</dbReference>
<dbReference type="SUPFAM" id="SSF52151">
    <property type="entry name" value="FabD/lysophospholipase-like"/>
    <property type="match status" value="1"/>
</dbReference>
<dbReference type="GO" id="GO:0006633">
    <property type="term" value="P:fatty acid biosynthetic process"/>
    <property type="evidence" value="ECO:0007669"/>
    <property type="project" value="TreeGrafter"/>
</dbReference>
<dbReference type="InterPro" id="IPR016035">
    <property type="entry name" value="Acyl_Trfase/lysoPLipase"/>
</dbReference>
<dbReference type="HOGENOM" id="CLU_2947952_0_0_1"/>
<sequence length="60" mass="6303">KAEFVQPLCTALQIGLVDVLAEWNIRPATVVGHSSGEIAAAYAMGSLTAEEAITIAFYHG</sequence>
<dbReference type="InterPro" id="IPR014043">
    <property type="entry name" value="Acyl_transferase_dom"/>
</dbReference>
<dbReference type="Proteomes" id="UP000009038">
    <property type="component" value="Unassembled WGS sequence"/>
</dbReference>
<dbReference type="GO" id="GO:0004312">
    <property type="term" value="F:fatty acid synthase activity"/>
    <property type="evidence" value="ECO:0007669"/>
    <property type="project" value="TreeGrafter"/>
</dbReference>
<evidence type="ECO:0000259" key="3">
    <source>
        <dbReference type="Pfam" id="PF00698"/>
    </source>
</evidence>
<evidence type="ECO:0000313" key="5">
    <source>
        <dbReference type="Proteomes" id="UP000009038"/>
    </source>
</evidence>
<feature type="non-terminal residue" evidence="4">
    <location>
        <position position="1"/>
    </location>
</feature>
<keyword evidence="1" id="KW-0808">Transferase</keyword>
<dbReference type="Pfam" id="PF00698">
    <property type="entry name" value="Acyl_transf_1"/>
    <property type="match status" value="1"/>
</dbReference>
<protein>
    <recommendedName>
        <fullName evidence="3">Malonyl-CoA:ACP transacylase (MAT) domain-containing protein</fullName>
    </recommendedName>
</protein>
<dbReference type="Gene3D" id="3.40.366.10">
    <property type="entry name" value="Malonyl-Coenzyme A Acyl Carrier Protein, domain 2"/>
    <property type="match status" value="1"/>
</dbReference>
<reference evidence="4 5" key="1">
    <citation type="journal article" date="2011" name="Genome Res.">
        <title>Comparative genomics of citric-acid-producing Aspergillus niger ATCC 1015 versus enzyme-producing CBS 513.88.</title>
        <authorList>
            <person name="Andersen M.R."/>
            <person name="Salazar M.P."/>
            <person name="Schaap P.J."/>
            <person name="van de Vondervoort P.J."/>
            <person name="Culley D."/>
            <person name="Thykaer J."/>
            <person name="Frisvad J.C."/>
            <person name="Nielsen K.F."/>
            <person name="Albang R."/>
            <person name="Albermann K."/>
            <person name="Berka R.M."/>
            <person name="Braus G.H."/>
            <person name="Braus-Stromeyer S.A."/>
            <person name="Corrochano L.M."/>
            <person name="Dai Z."/>
            <person name="van Dijck P.W."/>
            <person name="Hofmann G."/>
            <person name="Lasure L.L."/>
            <person name="Magnuson J.K."/>
            <person name="Menke H."/>
            <person name="Meijer M."/>
            <person name="Meijer S.L."/>
            <person name="Nielsen J.B."/>
            <person name="Nielsen M.L."/>
            <person name="van Ooyen A.J."/>
            <person name="Pel H.J."/>
            <person name="Poulsen L."/>
            <person name="Samson R.A."/>
            <person name="Stam H."/>
            <person name="Tsang A."/>
            <person name="van den Brink J.M."/>
            <person name="Atkins A."/>
            <person name="Aerts A."/>
            <person name="Shapiro H."/>
            <person name="Pangilinan J."/>
            <person name="Salamov A."/>
            <person name="Lou Y."/>
            <person name="Lindquist E."/>
            <person name="Lucas S."/>
            <person name="Grimwood J."/>
            <person name="Grigoriev I.V."/>
            <person name="Kubicek C.P."/>
            <person name="Martinez D."/>
            <person name="van Peij N.N."/>
            <person name="Roubos J.A."/>
            <person name="Nielsen J."/>
            <person name="Baker S.E."/>
        </authorList>
    </citation>
    <scope>NUCLEOTIDE SEQUENCE [LARGE SCALE GENOMIC DNA]</scope>
    <source>
        <strain evidence="5">ATCC 1015 / CBS 113.46 / FGSC A1144 / LSHB Ac4 / NCTC 3858a / NRRL 328 / USDA 3528.7</strain>
    </source>
</reference>
<dbReference type="InterPro" id="IPR001227">
    <property type="entry name" value="Ac_transferase_dom_sf"/>
</dbReference>
<dbReference type="STRING" id="380704.G3Y019"/>
<dbReference type="PANTHER" id="PTHR43775">
    <property type="entry name" value="FATTY ACID SYNTHASE"/>
    <property type="match status" value="1"/>
</dbReference>
<evidence type="ECO:0000256" key="1">
    <source>
        <dbReference type="ARBA" id="ARBA00022679"/>
    </source>
</evidence>
<evidence type="ECO:0000256" key="2">
    <source>
        <dbReference type="ARBA" id="ARBA00023268"/>
    </source>
</evidence>
<accession>G3Y019</accession>
<dbReference type="EMBL" id="ACJE01000009">
    <property type="protein sequence ID" value="EHA23730.1"/>
    <property type="molecule type" value="Genomic_DNA"/>
</dbReference>
<feature type="non-terminal residue" evidence="4">
    <location>
        <position position="60"/>
    </location>
</feature>
<dbReference type="GO" id="GO:0044550">
    <property type="term" value="P:secondary metabolite biosynthetic process"/>
    <property type="evidence" value="ECO:0007669"/>
    <property type="project" value="TreeGrafter"/>
</dbReference>
<comment type="caution">
    <text evidence="4">The sequence shown here is derived from an EMBL/GenBank/DDBJ whole genome shotgun (WGS) entry which is preliminary data.</text>
</comment>
<proteinExistence type="predicted"/>